<organism evidence="2 3">
    <name type="scientific">Dillenia turbinata</name>
    <dbReference type="NCBI Taxonomy" id="194707"/>
    <lineage>
        <taxon>Eukaryota</taxon>
        <taxon>Viridiplantae</taxon>
        <taxon>Streptophyta</taxon>
        <taxon>Embryophyta</taxon>
        <taxon>Tracheophyta</taxon>
        <taxon>Spermatophyta</taxon>
        <taxon>Magnoliopsida</taxon>
        <taxon>eudicotyledons</taxon>
        <taxon>Gunneridae</taxon>
        <taxon>Pentapetalae</taxon>
        <taxon>Dilleniales</taxon>
        <taxon>Dilleniaceae</taxon>
        <taxon>Dillenia</taxon>
    </lineage>
</organism>
<sequence>MEFQGLEEVGSPGPRPCKRKQCSNGGSSVGNISSPSPVLARPSSEARGHTGYLTFARLKCLAWHLRLWEDNCNTTFIPSVFEMNDIT</sequence>
<gene>
    <name evidence="2" type="ORF">RJ641_006953</name>
</gene>
<evidence type="ECO:0000256" key="1">
    <source>
        <dbReference type="SAM" id="MobiDB-lite"/>
    </source>
</evidence>
<feature type="region of interest" description="Disordered" evidence="1">
    <location>
        <begin position="1"/>
        <end position="45"/>
    </location>
</feature>
<keyword evidence="3" id="KW-1185">Reference proteome</keyword>
<reference evidence="2 3" key="1">
    <citation type="submission" date="2023-12" db="EMBL/GenBank/DDBJ databases">
        <title>A high-quality genome assembly for Dillenia turbinata (Dilleniales).</title>
        <authorList>
            <person name="Chanderbali A."/>
        </authorList>
    </citation>
    <scope>NUCLEOTIDE SEQUENCE [LARGE SCALE GENOMIC DNA]</scope>
    <source>
        <strain evidence="2">LSX21</strain>
        <tissue evidence="2">Leaf</tissue>
    </source>
</reference>
<dbReference type="EMBL" id="JBAMMX010000014">
    <property type="protein sequence ID" value="KAK6928362.1"/>
    <property type="molecule type" value="Genomic_DNA"/>
</dbReference>
<accession>A0AAN8VJ96</accession>
<evidence type="ECO:0000313" key="2">
    <source>
        <dbReference type="EMBL" id="KAK6928362.1"/>
    </source>
</evidence>
<dbReference type="AlphaFoldDB" id="A0AAN8VJ96"/>
<comment type="caution">
    <text evidence="2">The sequence shown here is derived from an EMBL/GenBank/DDBJ whole genome shotgun (WGS) entry which is preliminary data.</text>
</comment>
<name>A0AAN8VJ96_9MAGN</name>
<evidence type="ECO:0000313" key="3">
    <source>
        <dbReference type="Proteomes" id="UP001370490"/>
    </source>
</evidence>
<protein>
    <submittedName>
        <fullName evidence="2">Uncharacterized protein</fullName>
    </submittedName>
</protein>
<proteinExistence type="predicted"/>
<feature type="compositionally biased region" description="Low complexity" evidence="1">
    <location>
        <begin position="23"/>
        <end position="38"/>
    </location>
</feature>
<dbReference type="Proteomes" id="UP001370490">
    <property type="component" value="Unassembled WGS sequence"/>
</dbReference>